<keyword evidence="4" id="KW-1185">Reference proteome</keyword>
<feature type="transmembrane region" description="Helical" evidence="2">
    <location>
        <begin position="168"/>
        <end position="190"/>
    </location>
</feature>
<feature type="transmembrane region" description="Helical" evidence="2">
    <location>
        <begin position="132"/>
        <end position="156"/>
    </location>
</feature>
<gene>
    <name evidence="3" type="ORF">FJ693_15095</name>
</gene>
<feature type="region of interest" description="Disordered" evidence="1">
    <location>
        <begin position="1"/>
        <end position="20"/>
    </location>
</feature>
<feature type="compositionally biased region" description="Low complexity" evidence="1">
    <location>
        <begin position="1"/>
        <end position="17"/>
    </location>
</feature>
<evidence type="ECO:0000256" key="2">
    <source>
        <dbReference type="SAM" id="Phobius"/>
    </source>
</evidence>
<feature type="transmembrane region" description="Helical" evidence="2">
    <location>
        <begin position="64"/>
        <end position="88"/>
    </location>
</feature>
<feature type="transmembrane region" description="Helical" evidence="2">
    <location>
        <begin position="30"/>
        <end position="52"/>
    </location>
</feature>
<dbReference type="EMBL" id="VJXR01000055">
    <property type="protein sequence ID" value="TRW44090.1"/>
    <property type="molecule type" value="Genomic_DNA"/>
</dbReference>
<evidence type="ECO:0000313" key="3">
    <source>
        <dbReference type="EMBL" id="TRW44090.1"/>
    </source>
</evidence>
<organism evidence="3 4">
    <name type="scientific">Georgenia yuyongxinii</name>
    <dbReference type="NCBI Taxonomy" id="2589797"/>
    <lineage>
        <taxon>Bacteria</taxon>
        <taxon>Bacillati</taxon>
        <taxon>Actinomycetota</taxon>
        <taxon>Actinomycetes</taxon>
        <taxon>Micrococcales</taxon>
        <taxon>Bogoriellaceae</taxon>
        <taxon>Georgenia</taxon>
    </lineage>
</organism>
<reference evidence="3 4" key="1">
    <citation type="submission" date="2019-07" db="EMBL/GenBank/DDBJ databases">
        <title>Georgenia wutianyii sp. nov. and Georgenia *** sp. nov. isolated from plateau pika (Ochotona curzoniae) in the Qinghai-Tibet plateau of China.</title>
        <authorList>
            <person name="Tian Z."/>
        </authorList>
    </citation>
    <scope>NUCLEOTIDE SEQUENCE [LARGE SCALE GENOMIC DNA]</scope>
    <source>
        <strain evidence="3 4">Z446</strain>
    </source>
</reference>
<name>A0A552WMX1_9MICO</name>
<keyword evidence="2" id="KW-0812">Transmembrane</keyword>
<keyword evidence="2" id="KW-0472">Membrane</keyword>
<sequence>MSRRMPGATGTAVTGPTRADENRAARVRRWVLLCAAAEAVGMSASAAAARSATALQGAGRGAAAAWGVVVLGGLVEGTAVGLAQAAALKPLVPSLDHRRLLLVTVAVAGLGWAAASAPSVLAADDGDAEPGWAVVVGGAAALGLVMGAVLGAAQAWVLRPAVRRPGRWVGISVAAWTPAMVAIFAGATVAPASWPAGAVVLLGTVTGLVAGALLGAVSGVLAPALGPPRACVRCPPGSEGPSGTGATRGP</sequence>
<comment type="caution">
    <text evidence="3">The sequence shown here is derived from an EMBL/GenBank/DDBJ whole genome shotgun (WGS) entry which is preliminary data.</text>
</comment>
<accession>A0A552WMX1</accession>
<protein>
    <submittedName>
        <fullName evidence="3">Uncharacterized protein</fullName>
    </submittedName>
</protein>
<feature type="transmembrane region" description="Helical" evidence="2">
    <location>
        <begin position="196"/>
        <end position="221"/>
    </location>
</feature>
<dbReference type="RefSeq" id="WP_143419301.1">
    <property type="nucleotide sequence ID" value="NZ_VJXR01000055.1"/>
</dbReference>
<proteinExistence type="predicted"/>
<dbReference type="Proteomes" id="UP000318693">
    <property type="component" value="Unassembled WGS sequence"/>
</dbReference>
<keyword evidence="2" id="KW-1133">Transmembrane helix</keyword>
<dbReference type="AlphaFoldDB" id="A0A552WMX1"/>
<evidence type="ECO:0000256" key="1">
    <source>
        <dbReference type="SAM" id="MobiDB-lite"/>
    </source>
</evidence>
<feature type="transmembrane region" description="Helical" evidence="2">
    <location>
        <begin position="100"/>
        <end position="120"/>
    </location>
</feature>
<evidence type="ECO:0000313" key="4">
    <source>
        <dbReference type="Proteomes" id="UP000318693"/>
    </source>
</evidence>